<sequence length="94" mass="10293">MRPDLISGLQKHANTHENEPQQRSHTRFREAKAGVLEAQTRVHAGKYALDCAEGGRRGGEGWEKMMGREEEPDEFANRTACLGSPAGFGSRVGA</sequence>
<dbReference type="AlphaFoldDB" id="A0A8H7F2C5"/>
<proteinExistence type="predicted"/>
<evidence type="ECO:0000256" key="1">
    <source>
        <dbReference type="SAM" id="MobiDB-lite"/>
    </source>
</evidence>
<organism evidence="2 3">
    <name type="scientific">Agaricus bisporus var. burnettii</name>
    <dbReference type="NCBI Taxonomy" id="192524"/>
    <lineage>
        <taxon>Eukaryota</taxon>
        <taxon>Fungi</taxon>
        <taxon>Dikarya</taxon>
        <taxon>Basidiomycota</taxon>
        <taxon>Agaricomycotina</taxon>
        <taxon>Agaricomycetes</taxon>
        <taxon>Agaricomycetidae</taxon>
        <taxon>Agaricales</taxon>
        <taxon>Agaricineae</taxon>
        <taxon>Agaricaceae</taxon>
        <taxon>Agaricus</taxon>
    </lineage>
</organism>
<dbReference type="EMBL" id="JABXXO010000007">
    <property type="protein sequence ID" value="KAF7773686.1"/>
    <property type="molecule type" value="Genomic_DNA"/>
</dbReference>
<protein>
    <submittedName>
        <fullName evidence="2">Uncharacterized protein</fullName>
    </submittedName>
</protein>
<feature type="region of interest" description="Disordered" evidence="1">
    <location>
        <begin position="1"/>
        <end position="28"/>
    </location>
</feature>
<comment type="caution">
    <text evidence="2">The sequence shown here is derived from an EMBL/GenBank/DDBJ whole genome shotgun (WGS) entry which is preliminary data.</text>
</comment>
<gene>
    <name evidence="2" type="ORF">Agabi119p4_5853</name>
</gene>
<evidence type="ECO:0000313" key="2">
    <source>
        <dbReference type="EMBL" id="KAF7773686.1"/>
    </source>
</evidence>
<reference evidence="2 3" key="1">
    <citation type="journal article" name="Sci. Rep.">
        <title>Telomere-to-telomere assembled and centromere annotated genomes of the two main subspecies of the button mushroom Agaricus bisporus reveal especially polymorphic chromosome ends.</title>
        <authorList>
            <person name="Sonnenberg A.S.M."/>
            <person name="Sedaghat-Telgerd N."/>
            <person name="Lavrijssen B."/>
            <person name="Ohm R.A."/>
            <person name="Hendrickx P.M."/>
            <person name="Scholtmeijer K."/>
            <person name="Baars J.J.P."/>
            <person name="van Peer A."/>
        </authorList>
    </citation>
    <scope>NUCLEOTIDE SEQUENCE [LARGE SCALE GENOMIC DNA]</scope>
    <source>
        <strain evidence="2 3">H119_p4</strain>
    </source>
</reference>
<name>A0A8H7F2C5_AGABI</name>
<evidence type="ECO:0000313" key="3">
    <source>
        <dbReference type="Proteomes" id="UP000629468"/>
    </source>
</evidence>
<dbReference type="Proteomes" id="UP000629468">
    <property type="component" value="Unassembled WGS sequence"/>
</dbReference>
<accession>A0A8H7F2C5</accession>
<feature type="compositionally biased region" description="Basic and acidic residues" evidence="1">
    <location>
        <begin position="14"/>
        <end position="28"/>
    </location>
</feature>